<organism evidence="2 3">
    <name type="scientific">Trichostrongylus colubriformis</name>
    <name type="common">Black scour worm</name>
    <dbReference type="NCBI Taxonomy" id="6319"/>
    <lineage>
        <taxon>Eukaryota</taxon>
        <taxon>Metazoa</taxon>
        <taxon>Ecdysozoa</taxon>
        <taxon>Nematoda</taxon>
        <taxon>Chromadorea</taxon>
        <taxon>Rhabditida</taxon>
        <taxon>Rhabditina</taxon>
        <taxon>Rhabditomorpha</taxon>
        <taxon>Strongyloidea</taxon>
        <taxon>Trichostrongylidae</taxon>
        <taxon>Trichostrongylus</taxon>
    </lineage>
</organism>
<comment type="caution">
    <text evidence="2">The sequence shown here is derived from an EMBL/GenBank/DDBJ whole genome shotgun (WGS) entry which is preliminary data.</text>
</comment>
<reference evidence="2 3" key="1">
    <citation type="submission" date="2019-10" db="EMBL/GenBank/DDBJ databases">
        <title>Assembly and Annotation for the nematode Trichostrongylus colubriformis.</title>
        <authorList>
            <person name="Martin J."/>
        </authorList>
    </citation>
    <scope>NUCLEOTIDE SEQUENCE [LARGE SCALE GENOMIC DNA]</scope>
    <source>
        <strain evidence="2">G859</strain>
        <tissue evidence="2">Whole worm</tissue>
    </source>
</reference>
<name>A0AAN8F9P5_TRICO</name>
<dbReference type="Proteomes" id="UP001331761">
    <property type="component" value="Unassembled WGS sequence"/>
</dbReference>
<dbReference type="AlphaFoldDB" id="A0AAN8F9P5"/>
<protein>
    <submittedName>
        <fullName evidence="2">Uncharacterized protein</fullName>
    </submittedName>
</protein>
<feature type="non-terminal residue" evidence="2">
    <location>
        <position position="1"/>
    </location>
</feature>
<gene>
    <name evidence="2" type="ORF">GCK32_011655</name>
</gene>
<feature type="transmembrane region" description="Helical" evidence="1">
    <location>
        <begin position="54"/>
        <end position="72"/>
    </location>
</feature>
<keyword evidence="1" id="KW-0472">Membrane</keyword>
<sequence>RSRLFYIGFKPRDYGSTGYHSFYPLALQHITHRTPDTNSYVGALHTPRKMFQKLLICLTVVIALISFTSADFSCFFGDTICKSITCRGCTVATCLNGDCVCTLCN</sequence>
<dbReference type="EMBL" id="WIXE01012872">
    <property type="protein sequence ID" value="KAK5975600.1"/>
    <property type="molecule type" value="Genomic_DNA"/>
</dbReference>
<accession>A0AAN8F9P5</accession>
<keyword evidence="3" id="KW-1185">Reference proteome</keyword>
<evidence type="ECO:0000313" key="3">
    <source>
        <dbReference type="Proteomes" id="UP001331761"/>
    </source>
</evidence>
<keyword evidence="1" id="KW-0812">Transmembrane</keyword>
<keyword evidence="1" id="KW-1133">Transmembrane helix</keyword>
<evidence type="ECO:0000256" key="1">
    <source>
        <dbReference type="SAM" id="Phobius"/>
    </source>
</evidence>
<proteinExistence type="predicted"/>
<evidence type="ECO:0000313" key="2">
    <source>
        <dbReference type="EMBL" id="KAK5975600.1"/>
    </source>
</evidence>